<dbReference type="EMBL" id="JAJA02000001">
    <property type="protein sequence ID" value="KWS05483.1"/>
    <property type="molecule type" value="Genomic_DNA"/>
</dbReference>
<protein>
    <recommendedName>
        <fullName evidence="5">Methyltransferase</fullName>
    </recommendedName>
</protein>
<feature type="compositionally biased region" description="Low complexity" evidence="1">
    <location>
        <begin position="136"/>
        <end position="157"/>
    </location>
</feature>
<feature type="compositionally biased region" description="Pro residues" evidence="1">
    <location>
        <begin position="120"/>
        <end position="133"/>
    </location>
</feature>
<feature type="region of interest" description="Disordered" evidence="1">
    <location>
        <begin position="25"/>
        <end position="178"/>
    </location>
</feature>
<organism evidence="3 4">
    <name type="scientific">Lysobacter capsici AZ78</name>
    <dbReference type="NCBI Taxonomy" id="1444315"/>
    <lineage>
        <taxon>Bacteria</taxon>
        <taxon>Pseudomonadati</taxon>
        <taxon>Pseudomonadota</taxon>
        <taxon>Gammaproteobacteria</taxon>
        <taxon>Lysobacterales</taxon>
        <taxon>Lysobacteraceae</taxon>
        <taxon>Lysobacter</taxon>
    </lineage>
</organism>
<proteinExistence type="predicted"/>
<comment type="caution">
    <text evidence="3">The sequence shown here is derived from an EMBL/GenBank/DDBJ whole genome shotgun (WGS) entry which is preliminary data.</text>
</comment>
<evidence type="ECO:0008006" key="5">
    <source>
        <dbReference type="Google" id="ProtNLM"/>
    </source>
</evidence>
<feature type="region of interest" description="Disordered" evidence="1">
    <location>
        <begin position="377"/>
        <end position="402"/>
    </location>
</feature>
<accession>A0A120AH20</accession>
<evidence type="ECO:0000256" key="1">
    <source>
        <dbReference type="SAM" id="MobiDB-lite"/>
    </source>
</evidence>
<evidence type="ECO:0000256" key="2">
    <source>
        <dbReference type="SAM" id="SignalP"/>
    </source>
</evidence>
<keyword evidence="2" id="KW-0732">Signal</keyword>
<feature type="compositionally biased region" description="Low complexity" evidence="1">
    <location>
        <begin position="31"/>
        <end position="119"/>
    </location>
</feature>
<dbReference type="AlphaFoldDB" id="A0A120AH20"/>
<evidence type="ECO:0000313" key="3">
    <source>
        <dbReference type="EMBL" id="KWS05483.1"/>
    </source>
</evidence>
<dbReference type="Proteomes" id="UP000023435">
    <property type="component" value="Unassembled WGS sequence"/>
</dbReference>
<gene>
    <name evidence="3" type="ORF">AZ78_3035</name>
</gene>
<sequence>MERNRPARLLLLAALLPGLTAIAHAQDTKSEPAPATGEPAPTSATTTDAAPSNAADAAAAAAQTAANEAAQAAEAARASATAAAAATETKPTEVAAPTPATQPAEATAPAAQPTEAVAPAPAPKPVEAPAPKPKPVEAAAPVAATQPAEATKPAAKPAEPKPATKPATKPAGDVGSPSLRAAVAGSWRDPKNVARDGYRHPLETLTFFGAKPEQTIIEITPGGGWYSEILAPFLRERGKYVAAVVDPDTQSSDGARKYQTKAKATLEQKFAASPAQYDKVAIAAYDSFKPAFGPADSADLVLTFRNVHNWRSAGQAEVMFRGFYDVLKPGGTLGVVEHRAKGDVPADDKTGYVGQAQVIALAEAAGFRLEAKSEINANPRDTKDHPNGVWTLPPVNQHDAADDAKYQAIGESDRMTLRFRKPR</sequence>
<reference evidence="3 4" key="1">
    <citation type="journal article" date="2014" name="Genome Announc.">
        <title>Draft Genome Sequence of Lysobacter capsici AZ78, a Bacterium Antagonistic to Plant-Pathogenic Oomycetes.</title>
        <authorList>
            <person name="Puopolo G."/>
            <person name="Sonego P."/>
            <person name="Engelen K."/>
            <person name="Pertot I."/>
        </authorList>
    </citation>
    <scope>NUCLEOTIDE SEQUENCE [LARGE SCALE GENOMIC DNA]</scope>
    <source>
        <strain evidence="3 4">AZ78</strain>
    </source>
</reference>
<dbReference type="InterPro" id="IPR029063">
    <property type="entry name" value="SAM-dependent_MTases_sf"/>
</dbReference>
<dbReference type="Gene3D" id="3.40.50.150">
    <property type="entry name" value="Vaccinia Virus protein VP39"/>
    <property type="match status" value="1"/>
</dbReference>
<keyword evidence="4" id="KW-1185">Reference proteome</keyword>
<dbReference type="SUPFAM" id="SSF53335">
    <property type="entry name" value="S-adenosyl-L-methionine-dependent methyltransferases"/>
    <property type="match status" value="1"/>
</dbReference>
<feature type="chain" id="PRO_5007163660" description="Methyltransferase" evidence="2">
    <location>
        <begin position="26"/>
        <end position="423"/>
    </location>
</feature>
<name>A0A120AH20_9GAMM</name>
<feature type="signal peptide" evidence="2">
    <location>
        <begin position="1"/>
        <end position="25"/>
    </location>
</feature>
<evidence type="ECO:0000313" key="4">
    <source>
        <dbReference type="Proteomes" id="UP000023435"/>
    </source>
</evidence>